<evidence type="ECO:0000313" key="1">
    <source>
        <dbReference type="EMBL" id="TDK48199.1"/>
    </source>
</evidence>
<organism evidence="1 2">
    <name type="scientific">Algoriphagus formosus</name>
    <dbReference type="NCBI Taxonomy" id="2007308"/>
    <lineage>
        <taxon>Bacteria</taxon>
        <taxon>Pseudomonadati</taxon>
        <taxon>Bacteroidota</taxon>
        <taxon>Cytophagia</taxon>
        <taxon>Cytophagales</taxon>
        <taxon>Cyclobacteriaceae</taxon>
        <taxon>Algoriphagus</taxon>
    </lineage>
</organism>
<accession>A0A4R5V826</accession>
<proteinExistence type="predicted"/>
<evidence type="ECO:0008006" key="3">
    <source>
        <dbReference type="Google" id="ProtNLM"/>
    </source>
</evidence>
<evidence type="ECO:0000313" key="2">
    <source>
        <dbReference type="Proteomes" id="UP000295438"/>
    </source>
</evidence>
<dbReference type="EMBL" id="SMUW01000027">
    <property type="protein sequence ID" value="TDK48199.1"/>
    <property type="molecule type" value="Genomic_DNA"/>
</dbReference>
<dbReference type="AlphaFoldDB" id="A0A4R5V826"/>
<reference evidence="1 2" key="1">
    <citation type="submission" date="2019-03" db="EMBL/GenBank/DDBJ databases">
        <title>Algoriphagus aquimaris sp. nov., isolated form marine sediment in Pohang, Korea.</title>
        <authorList>
            <person name="Kim J."/>
            <person name="Yoon S.-H."/>
            <person name="Lee S.-S."/>
        </authorList>
    </citation>
    <scope>NUCLEOTIDE SEQUENCE [LARGE SCALE GENOMIC DNA]</scope>
    <source>
        <strain evidence="1 2">F21</strain>
    </source>
</reference>
<keyword evidence="2" id="KW-1185">Reference proteome</keyword>
<comment type="caution">
    <text evidence="1">The sequence shown here is derived from an EMBL/GenBank/DDBJ whole genome shotgun (WGS) entry which is preliminary data.</text>
</comment>
<dbReference type="Proteomes" id="UP000295438">
    <property type="component" value="Unassembled WGS sequence"/>
</dbReference>
<protein>
    <recommendedName>
        <fullName evidence="3">DUF5034 domain-containing protein</fullName>
    </recommendedName>
</protein>
<gene>
    <name evidence="1" type="ORF">E1898_04065</name>
</gene>
<dbReference type="RefSeq" id="WP_133389925.1">
    <property type="nucleotide sequence ID" value="NZ_SMUW01000027.1"/>
</dbReference>
<name>A0A4R5V826_9BACT</name>
<sequence length="193" mass="21641">MKKKIKALMVVIAGYFALLIGPSCVQEQLPDLYARCPGARDANAIDLNVEFAPYLSDRYATSSDTVDFEDFFMVLDLEAEVLSEASSSWAFGRAYALSCAPIYNFKNISNIAVTLREPFGSLQAGTDISYLFETLEGTRLSDLRDFQNLIPTFGLYLQENPENYSQLSLRIFLFLRDGRQILVDTTSPTLKTN</sequence>